<organism evidence="2 3">
    <name type="scientific">Opisthorchis viverrini</name>
    <name type="common">Southeast Asian liver fluke</name>
    <dbReference type="NCBI Taxonomy" id="6198"/>
    <lineage>
        <taxon>Eukaryota</taxon>
        <taxon>Metazoa</taxon>
        <taxon>Spiralia</taxon>
        <taxon>Lophotrochozoa</taxon>
        <taxon>Platyhelminthes</taxon>
        <taxon>Trematoda</taxon>
        <taxon>Digenea</taxon>
        <taxon>Opisthorchiida</taxon>
        <taxon>Opisthorchiata</taxon>
        <taxon>Opisthorchiidae</taxon>
        <taxon>Opisthorchis</taxon>
    </lineage>
</organism>
<dbReference type="CTD" id="20326324"/>
<evidence type="ECO:0000256" key="1">
    <source>
        <dbReference type="SAM" id="MobiDB-lite"/>
    </source>
</evidence>
<dbReference type="KEGG" id="ovi:T265_12156"/>
<sequence>MRRDFRSRGAEILDDTYDSDTSNLPGDPRKTSIFLMVVDQSETINFLQRELRCPENSHLDS</sequence>
<dbReference type="GeneID" id="20326324"/>
<name>A0A074YVT6_OPIVI</name>
<dbReference type="AlphaFoldDB" id="A0A074YVT6"/>
<evidence type="ECO:0000313" key="2">
    <source>
        <dbReference type="EMBL" id="KER18783.1"/>
    </source>
</evidence>
<reference evidence="2 3" key="1">
    <citation type="submission" date="2013-11" db="EMBL/GenBank/DDBJ databases">
        <title>Opisthorchis viverrini - life in the bile duct.</title>
        <authorList>
            <person name="Young N.D."/>
            <person name="Nagarajan N."/>
            <person name="Lin S.J."/>
            <person name="Korhonen P.K."/>
            <person name="Jex A.R."/>
            <person name="Hall R.S."/>
            <person name="Safavi-Hemami H."/>
            <person name="Kaewkong W."/>
            <person name="Bertrand D."/>
            <person name="Gao S."/>
            <person name="Seet Q."/>
            <person name="Wongkham S."/>
            <person name="Teh B.T."/>
            <person name="Wongkham C."/>
            <person name="Intapan P.M."/>
            <person name="Maleewong W."/>
            <person name="Yang X."/>
            <person name="Hu M."/>
            <person name="Wang Z."/>
            <person name="Hofmann A."/>
            <person name="Sternberg P.W."/>
            <person name="Tan P."/>
            <person name="Wang J."/>
            <person name="Gasser R.B."/>
        </authorList>
    </citation>
    <scope>NUCLEOTIDE SEQUENCE [LARGE SCALE GENOMIC DNA]</scope>
</reference>
<protein>
    <submittedName>
        <fullName evidence="2">Uncharacterized protein</fullName>
    </submittedName>
</protein>
<dbReference type="EMBL" id="KL597998">
    <property type="protein sequence ID" value="KER18783.1"/>
    <property type="molecule type" value="Genomic_DNA"/>
</dbReference>
<evidence type="ECO:0000313" key="3">
    <source>
        <dbReference type="Proteomes" id="UP000054324"/>
    </source>
</evidence>
<dbReference type="RefSeq" id="XP_009177470.1">
    <property type="nucleotide sequence ID" value="XM_009179206.1"/>
</dbReference>
<proteinExistence type="predicted"/>
<feature type="region of interest" description="Disordered" evidence="1">
    <location>
        <begin position="1"/>
        <end position="29"/>
    </location>
</feature>
<feature type="compositionally biased region" description="Basic and acidic residues" evidence="1">
    <location>
        <begin position="1"/>
        <end position="11"/>
    </location>
</feature>
<accession>A0A074YVT6</accession>
<gene>
    <name evidence="2" type="ORF">T265_12156</name>
</gene>
<dbReference type="Proteomes" id="UP000054324">
    <property type="component" value="Unassembled WGS sequence"/>
</dbReference>
<keyword evidence="3" id="KW-1185">Reference proteome</keyword>